<dbReference type="GeneID" id="36318918"/>
<dbReference type="EC" id="3.1.1.29" evidence="1"/>
<dbReference type="AlphaFoldDB" id="A0A0F9WS33"/>
<accession>A0A0F9WS33</accession>
<dbReference type="InterPro" id="IPR042237">
    <property type="entry name" value="PTRHD1"/>
</dbReference>
<keyword evidence="2 4" id="KW-0378">Hydrolase</keyword>
<reference evidence="4 5" key="1">
    <citation type="journal article" date="2015" name="Environ. Microbiol.">
        <title>Genome analyses suggest the presence of polyploidy and recent human-driven expansions in eight global populations of the honeybee pathogen Nosema ceranae.</title>
        <authorList>
            <person name="Pelin A."/>
            <person name="Selman M."/>
            <person name="Aris-Brosou S."/>
            <person name="Farinelli L."/>
            <person name="Corradi N."/>
        </authorList>
    </citation>
    <scope>NUCLEOTIDE SEQUENCE [LARGE SCALE GENOMIC DNA]</scope>
    <source>
        <strain evidence="4 5">PA08 1199</strain>
    </source>
</reference>
<dbReference type="RefSeq" id="XP_024331430.1">
    <property type="nucleotide sequence ID" value="XM_024474016.1"/>
</dbReference>
<comment type="caution">
    <text evidence="4">The sequence shown here is derived from an EMBL/GenBank/DDBJ whole genome shotgun (WGS) entry which is preliminary data.</text>
</comment>
<evidence type="ECO:0000256" key="3">
    <source>
        <dbReference type="ARBA" id="ARBA00048707"/>
    </source>
</evidence>
<organism evidence="4 5">
    <name type="scientific">Vairimorpha ceranae</name>
    <dbReference type="NCBI Taxonomy" id="40302"/>
    <lineage>
        <taxon>Eukaryota</taxon>
        <taxon>Fungi</taxon>
        <taxon>Fungi incertae sedis</taxon>
        <taxon>Microsporidia</taxon>
        <taxon>Nosematidae</taxon>
        <taxon>Vairimorpha</taxon>
    </lineage>
</organism>
<dbReference type="Pfam" id="PF01981">
    <property type="entry name" value="PTH2"/>
    <property type="match status" value="1"/>
</dbReference>
<dbReference type="SUPFAM" id="SSF102462">
    <property type="entry name" value="Peptidyl-tRNA hydrolase II"/>
    <property type="match status" value="1"/>
</dbReference>
<proteinExistence type="predicted"/>
<dbReference type="VEuPathDB" id="MicrosporidiaDB:AAJ76_1400024014"/>
<name>A0A0F9WS33_9MICR</name>
<evidence type="ECO:0000313" key="5">
    <source>
        <dbReference type="Proteomes" id="UP000034350"/>
    </source>
</evidence>
<dbReference type="EMBL" id="JPQZ01000014">
    <property type="protein sequence ID" value="KKO75688.1"/>
    <property type="molecule type" value="Genomic_DNA"/>
</dbReference>
<keyword evidence="5" id="KW-1185">Reference proteome</keyword>
<dbReference type="Gene3D" id="3.40.1490.10">
    <property type="entry name" value="Bit1"/>
    <property type="match status" value="1"/>
</dbReference>
<dbReference type="VEuPathDB" id="MicrosporidiaDB:G9O61_00g011540"/>
<protein>
    <recommendedName>
        <fullName evidence="1">peptidyl-tRNA hydrolase</fullName>
        <ecNumber evidence="1">3.1.1.29</ecNumber>
    </recommendedName>
</protein>
<dbReference type="PANTHER" id="PTHR46194">
    <property type="entry name" value="PEPTIDYL-TRNA HYDROLASE PTRHD1-RELATED"/>
    <property type="match status" value="1"/>
</dbReference>
<gene>
    <name evidence="4" type="ORF">AAJ76_1400024014</name>
</gene>
<dbReference type="Proteomes" id="UP000034350">
    <property type="component" value="Unassembled WGS sequence"/>
</dbReference>
<evidence type="ECO:0000256" key="1">
    <source>
        <dbReference type="ARBA" id="ARBA00013260"/>
    </source>
</evidence>
<dbReference type="PANTHER" id="PTHR46194:SF1">
    <property type="entry name" value="PEPTIDYL-TRNA HYDROLASE PTRHD1-RELATED"/>
    <property type="match status" value="1"/>
</dbReference>
<dbReference type="GO" id="GO:0004045">
    <property type="term" value="F:peptidyl-tRNA hydrolase activity"/>
    <property type="evidence" value="ECO:0007669"/>
    <property type="project" value="UniProtKB-EC"/>
</dbReference>
<sequence>MITQYIFLVSDIKSIKKGALIAQACHSAIKAIKLFRSNSDTQLYLKSLDTMTTVILKIKKEDILEIKETLSSLDIVEWIEQPENIITCLALRPYNLVDLQDYLSFIKKFSLF</sequence>
<dbReference type="OrthoDB" id="201213at2759"/>
<evidence type="ECO:0000313" key="4">
    <source>
        <dbReference type="EMBL" id="KKO75688.1"/>
    </source>
</evidence>
<dbReference type="InterPro" id="IPR023476">
    <property type="entry name" value="Pep_tRNA_hydro_II_dom_sf"/>
</dbReference>
<comment type="catalytic activity">
    <reaction evidence="3">
        <text>an N-acyl-L-alpha-aminoacyl-tRNA + H2O = an N-acyl-L-amino acid + a tRNA + H(+)</text>
        <dbReference type="Rhea" id="RHEA:54448"/>
        <dbReference type="Rhea" id="RHEA-COMP:10123"/>
        <dbReference type="Rhea" id="RHEA-COMP:13883"/>
        <dbReference type="ChEBI" id="CHEBI:15377"/>
        <dbReference type="ChEBI" id="CHEBI:15378"/>
        <dbReference type="ChEBI" id="CHEBI:59874"/>
        <dbReference type="ChEBI" id="CHEBI:78442"/>
        <dbReference type="ChEBI" id="CHEBI:138191"/>
        <dbReference type="EC" id="3.1.1.29"/>
    </reaction>
</comment>
<dbReference type="InterPro" id="IPR002833">
    <property type="entry name" value="PTH2"/>
</dbReference>
<evidence type="ECO:0000256" key="2">
    <source>
        <dbReference type="ARBA" id="ARBA00022801"/>
    </source>
</evidence>